<gene>
    <name evidence="1" type="ORF">MGAL_10B038877</name>
</gene>
<sequence>MDPIYQAYISIDDATDTELHIRILTESKAILTVITAAEGYKGSPDNQKGTAHQEHLLFKRRLFRNEKFLYDRRWTNNFCFVEDKTHQIL</sequence>
<reference evidence="1" key="1">
    <citation type="submission" date="2018-11" db="EMBL/GenBank/DDBJ databases">
        <authorList>
            <person name="Alioto T."/>
            <person name="Alioto T."/>
        </authorList>
    </citation>
    <scope>NUCLEOTIDE SEQUENCE</scope>
</reference>
<dbReference type="Proteomes" id="UP000596742">
    <property type="component" value="Unassembled WGS sequence"/>
</dbReference>
<name>A0A8B6DV82_MYTGA</name>
<organism evidence="1 2">
    <name type="scientific">Mytilus galloprovincialis</name>
    <name type="common">Mediterranean mussel</name>
    <dbReference type="NCBI Taxonomy" id="29158"/>
    <lineage>
        <taxon>Eukaryota</taxon>
        <taxon>Metazoa</taxon>
        <taxon>Spiralia</taxon>
        <taxon>Lophotrochozoa</taxon>
        <taxon>Mollusca</taxon>
        <taxon>Bivalvia</taxon>
        <taxon>Autobranchia</taxon>
        <taxon>Pteriomorphia</taxon>
        <taxon>Mytilida</taxon>
        <taxon>Mytiloidea</taxon>
        <taxon>Mytilidae</taxon>
        <taxon>Mytilinae</taxon>
        <taxon>Mytilus</taxon>
    </lineage>
</organism>
<dbReference type="OrthoDB" id="6203750at2759"/>
<evidence type="ECO:0000313" key="1">
    <source>
        <dbReference type="EMBL" id="VDI24246.1"/>
    </source>
</evidence>
<dbReference type="AlphaFoldDB" id="A0A8B6DV82"/>
<keyword evidence="2" id="KW-1185">Reference proteome</keyword>
<accession>A0A8B6DV82</accession>
<evidence type="ECO:0000313" key="2">
    <source>
        <dbReference type="Proteomes" id="UP000596742"/>
    </source>
</evidence>
<dbReference type="EMBL" id="UYJE01004009">
    <property type="protein sequence ID" value="VDI24246.1"/>
    <property type="molecule type" value="Genomic_DNA"/>
</dbReference>
<comment type="caution">
    <text evidence="1">The sequence shown here is derived from an EMBL/GenBank/DDBJ whole genome shotgun (WGS) entry which is preliminary data.</text>
</comment>
<proteinExistence type="predicted"/>
<protein>
    <submittedName>
        <fullName evidence="1">Uncharacterized protein</fullName>
    </submittedName>
</protein>